<dbReference type="Proteomes" id="UP000199670">
    <property type="component" value="Unassembled WGS sequence"/>
</dbReference>
<keyword evidence="1" id="KW-0472">Membrane</keyword>
<proteinExistence type="predicted"/>
<evidence type="ECO:0000313" key="2">
    <source>
        <dbReference type="EMBL" id="SCC19974.1"/>
    </source>
</evidence>
<accession>A0A1C4CLM9</accession>
<evidence type="ECO:0000256" key="1">
    <source>
        <dbReference type="SAM" id="Phobius"/>
    </source>
</evidence>
<sequence>MAGHCQLAKITPVAEKLAARFARKGVQKAFNLFAMRTILYRFAGIVGLAALVLELLYDYFSDNQIQVWITYSALGVRKGELRFKMSFDQIRAFKELNLFVEKLQEESGVNLSQIDKKAIESMKNDYESILLTTQNNVHKWLK</sequence>
<protein>
    <submittedName>
        <fullName evidence="2">Uncharacterized protein</fullName>
    </submittedName>
</protein>
<dbReference type="EMBL" id="FMAQ01000009">
    <property type="protein sequence ID" value="SCC19974.1"/>
    <property type="molecule type" value="Genomic_DNA"/>
</dbReference>
<keyword evidence="1" id="KW-1133">Transmembrane helix</keyword>
<keyword evidence="1" id="KW-0812">Transmembrane</keyword>
<dbReference type="AlphaFoldDB" id="A0A1C4CLM9"/>
<name>A0A1C4CLM9_9GAMM</name>
<organism evidence="2 3">
    <name type="scientific">Gilliamella bombicola</name>
    <dbReference type="NCBI Taxonomy" id="1798182"/>
    <lineage>
        <taxon>Bacteria</taxon>
        <taxon>Pseudomonadati</taxon>
        <taxon>Pseudomonadota</taxon>
        <taxon>Gammaproteobacteria</taxon>
        <taxon>Orbales</taxon>
        <taxon>Orbaceae</taxon>
        <taxon>Gilliamella</taxon>
    </lineage>
</organism>
<gene>
    <name evidence="2" type="ORF">GA0061081_10968</name>
</gene>
<evidence type="ECO:0000313" key="3">
    <source>
        <dbReference type="Proteomes" id="UP000199670"/>
    </source>
</evidence>
<feature type="transmembrane region" description="Helical" evidence="1">
    <location>
        <begin position="38"/>
        <end position="57"/>
    </location>
</feature>
<reference evidence="3" key="1">
    <citation type="submission" date="2016-08" db="EMBL/GenBank/DDBJ databases">
        <authorList>
            <person name="Varghese N."/>
            <person name="Submissions Spin"/>
        </authorList>
    </citation>
    <scope>NUCLEOTIDE SEQUENCE [LARGE SCALE GENOMIC DNA]</scope>
    <source>
        <strain evidence="3">R-53248</strain>
    </source>
</reference>
<keyword evidence="3" id="KW-1185">Reference proteome</keyword>